<evidence type="ECO:0000313" key="2">
    <source>
        <dbReference type="EMBL" id="GJT00468.1"/>
    </source>
</evidence>
<evidence type="ECO:0000256" key="1">
    <source>
        <dbReference type="SAM" id="MobiDB-lite"/>
    </source>
</evidence>
<reference evidence="2" key="2">
    <citation type="submission" date="2022-01" db="EMBL/GenBank/DDBJ databases">
        <authorList>
            <person name="Yamashiro T."/>
            <person name="Shiraishi A."/>
            <person name="Satake H."/>
            <person name="Nakayama K."/>
        </authorList>
    </citation>
    <scope>NUCLEOTIDE SEQUENCE</scope>
</reference>
<evidence type="ECO:0000313" key="3">
    <source>
        <dbReference type="Proteomes" id="UP001151760"/>
    </source>
</evidence>
<protein>
    <submittedName>
        <fullName evidence="2">Uncharacterized protein</fullName>
    </submittedName>
</protein>
<dbReference type="Proteomes" id="UP001151760">
    <property type="component" value="Unassembled WGS sequence"/>
</dbReference>
<dbReference type="EMBL" id="BQNB010012197">
    <property type="protein sequence ID" value="GJT00468.1"/>
    <property type="molecule type" value="Genomic_DNA"/>
</dbReference>
<feature type="region of interest" description="Disordered" evidence="1">
    <location>
        <begin position="1"/>
        <end position="35"/>
    </location>
</feature>
<sequence>MVQHRSSLAPVANQPSMVYHQSYQAPATHTQTQESLPQLNSGLVVPSYLPSDDPIANLNKAMAFISTTFSSQYPPTNNQLRTSSNPRN</sequence>
<comment type="caution">
    <text evidence="2">The sequence shown here is derived from an EMBL/GenBank/DDBJ whole genome shotgun (WGS) entry which is preliminary data.</text>
</comment>
<name>A0ABQ5AH56_9ASTR</name>
<keyword evidence="3" id="KW-1185">Reference proteome</keyword>
<accession>A0ABQ5AH56</accession>
<proteinExistence type="predicted"/>
<feature type="compositionally biased region" description="Polar residues" evidence="1">
    <location>
        <begin position="13"/>
        <end position="35"/>
    </location>
</feature>
<gene>
    <name evidence="2" type="ORF">Tco_0821637</name>
</gene>
<organism evidence="2 3">
    <name type="scientific">Tanacetum coccineum</name>
    <dbReference type="NCBI Taxonomy" id="301880"/>
    <lineage>
        <taxon>Eukaryota</taxon>
        <taxon>Viridiplantae</taxon>
        <taxon>Streptophyta</taxon>
        <taxon>Embryophyta</taxon>
        <taxon>Tracheophyta</taxon>
        <taxon>Spermatophyta</taxon>
        <taxon>Magnoliopsida</taxon>
        <taxon>eudicotyledons</taxon>
        <taxon>Gunneridae</taxon>
        <taxon>Pentapetalae</taxon>
        <taxon>asterids</taxon>
        <taxon>campanulids</taxon>
        <taxon>Asterales</taxon>
        <taxon>Asteraceae</taxon>
        <taxon>Asteroideae</taxon>
        <taxon>Anthemideae</taxon>
        <taxon>Anthemidinae</taxon>
        <taxon>Tanacetum</taxon>
    </lineage>
</organism>
<reference evidence="2" key="1">
    <citation type="journal article" date="2022" name="Int. J. Mol. Sci.">
        <title>Draft Genome of Tanacetum Coccineum: Genomic Comparison of Closely Related Tanacetum-Family Plants.</title>
        <authorList>
            <person name="Yamashiro T."/>
            <person name="Shiraishi A."/>
            <person name="Nakayama K."/>
            <person name="Satake H."/>
        </authorList>
    </citation>
    <scope>NUCLEOTIDE SEQUENCE</scope>
</reference>